<feature type="region of interest" description="Disordered" evidence="1">
    <location>
        <begin position="74"/>
        <end position="94"/>
    </location>
</feature>
<name>A0ABN9PQA3_9DINO</name>
<reference evidence="2" key="1">
    <citation type="submission" date="2023-10" db="EMBL/GenBank/DDBJ databases">
        <authorList>
            <person name="Chen Y."/>
            <person name="Shah S."/>
            <person name="Dougan E. K."/>
            <person name="Thang M."/>
            <person name="Chan C."/>
        </authorList>
    </citation>
    <scope>NUCLEOTIDE SEQUENCE [LARGE SCALE GENOMIC DNA]</scope>
</reference>
<sequence length="124" mass="13488">MRQTTSRTFSPRAGCAGRVKLAAKAAVSAAILGRGTVEFLALPRPRPWFLPAKPLESTCKVAWARPRTLRQWASPSSRAGCAGPDVEPPEEFGPRPILATRFQLLVCRAPPEGSGEVFDCLCRR</sequence>
<organism evidence="2 3">
    <name type="scientific">Prorocentrum cordatum</name>
    <dbReference type="NCBI Taxonomy" id="2364126"/>
    <lineage>
        <taxon>Eukaryota</taxon>
        <taxon>Sar</taxon>
        <taxon>Alveolata</taxon>
        <taxon>Dinophyceae</taxon>
        <taxon>Prorocentrales</taxon>
        <taxon>Prorocentraceae</taxon>
        <taxon>Prorocentrum</taxon>
    </lineage>
</organism>
<evidence type="ECO:0000313" key="2">
    <source>
        <dbReference type="EMBL" id="CAK0795308.1"/>
    </source>
</evidence>
<keyword evidence="3" id="KW-1185">Reference proteome</keyword>
<accession>A0ABN9PQA3</accession>
<dbReference type="Proteomes" id="UP001189429">
    <property type="component" value="Unassembled WGS sequence"/>
</dbReference>
<evidence type="ECO:0000313" key="3">
    <source>
        <dbReference type="Proteomes" id="UP001189429"/>
    </source>
</evidence>
<evidence type="ECO:0000256" key="1">
    <source>
        <dbReference type="SAM" id="MobiDB-lite"/>
    </source>
</evidence>
<proteinExistence type="predicted"/>
<dbReference type="EMBL" id="CAUYUJ010001314">
    <property type="protein sequence ID" value="CAK0795308.1"/>
    <property type="molecule type" value="Genomic_DNA"/>
</dbReference>
<gene>
    <name evidence="2" type="ORF">PCOR1329_LOCUS5021</name>
</gene>
<comment type="caution">
    <text evidence="2">The sequence shown here is derived from an EMBL/GenBank/DDBJ whole genome shotgun (WGS) entry which is preliminary data.</text>
</comment>
<protein>
    <submittedName>
        <fullName evidence="2">Uncharacterized protein</fullName>
    </submittedName>
</protein>